<keyword evidence="6" id="KW-1185">Reference proteome</keyword>
<evidence type="ECO:0000256" key="1">
    <source>
        <dbReference type="ARBA" id="ARBA00022490"/>
    </source>
</evidence>
<dbReference type="EMBL" id="JAQQBS010001422">
    <property type="protein sequence ID" value="KAK0164538.1"/>
    <property type="molecule type" value="Genomic_DNA"/>
</dbReference>
<feature type="region of interest" description="Disordered" evidence="3">
    <location>
        <begin position="415"/>
        <end position="497"/>
    </location>
</feature>
<evidence type="ECO:0000313" key="6">
    <source>
        <dbReference type="Proteomes" id="UP001168990"/>
    </source>
</evidence>
<dbReference type="PANTHER" id="PTHR15431:SF9">
    <property type="entry name" value="CENTROSOMAL PROTEIN 43"/>
    <property type="match status" value="1"/>
</dbReference>
<evidence type="ECO:0000313" key="5">
    <source>
        <dbReference type="EMBL" id="KAK0164538.1"/>
    </source>
</evidence>
<keyword evidence="2" id="KW-0206">Cytoskeleton</keyword>
<evidence type="ECO:0000259" key="4">
    <source>
        <dbReference type="Pfam" id="PF09398"/>
    </source>
</evidence>
<comment type="caution">
    <text evidence="5">The sequence shown here is derived from an EMBL/GenBank/DDBJ whole genome shotgun (WGS) entry which is preliminary data.</text>
</comment>
<protein>
    <recommendedName>
        <fullName evidence="4">FGFR1 oncogene partner (FOP) N-terminal dimerisation domain-containing protein</fullName>
    </recommendedName>
</protein>
<dbReference type="GO" id="GO:0034453">
    <property type="term" value="P:microtubule anchoring"/>
    <property type="evidence" value="ECO:0007669"/>
    <property type="project" value="InterPro"/>
</dbReference>
<proteinExistence type="predicted"/>
<dbReference type="InterPro" id="IPR018993">
    <property type="entry name" value="FOP_dimerisation-dom_N"/>
</dbReference>
<reference evidence="5" key="2">
    <citation type="submission" date="2023-03" db="EMBL/GenBank/DDBJ databases">
        <authorList>
            <person name="Inwood S.N."/>
            <person name="Skelly J.G."/>
            <person name="Guhlin J."/>
            <person name="Harrop T.W.R."/>
            <person name="Goldson S.G."/>
            <person name="Dearden P.K."/>
        </authorList>
    </citation>
    <scope>NUCLEOTIDE SEQUENCE</scope>
    <source>
        <strain evidence="5">Irish</strain>
        <tissue evidence="5">Whole body</tissue>
    </source>
</reference>
<sequence length="497" mass="54795">MIDGNISMEEDTELRDLVVQTLENNGVLAKVRAELRASVFLALEEQESVANPDPLLNKTVKQYLGNSEGKLLFSLVREFLEYFGLDYTISVYDPETYFGKEYNYIGRNKLCEKLGINSTEPLLGELLKNSINGAFNNSKNETANDSRLSKLSETSTNFNNATFEVSVPKIVHKDSTSLSNDNDSSDKAESVSDINQEVPINVTITDKKLSDNSTNNLLNDNSNYDLRNRSLCVNSSFENTSEPDKIDEMGNNNLHINSVNSTIANQIIAATSPENETDNPSKLLNKTDHLIKFDESVEVNNEEQITLNENASKSKIINSVELQNTNNAQNGRIVDVENNFGSTVYFDEIIADGKKEKIVGTRKTESLLGELPPLGPKSNAFFSDLPPLNGKKTNINDLKALMEIGLTGDGADNYEEDFMSSASGSANEQSPAKDPDKRFESSPINKDETSGEEKSPSARSEEISEEIDIIEELEDTSEDKSVTNCAMGVTSDNPKEA</sequence>
<dbReference type="GO" id="GO:0005813">
    <property type="term" value="C:centrosome"/>
    <property type="evidence" value="ECO:0007669"/>
    <property type="project" value="TreeGrafter"/>
</dbReference>
<name>A0AA39F7S3_9HYME</name>
<accession>A0AA39F7S3</accession>
<dbReference type="Pfam" id="PF09398">
    <property type="entry name" value="FOP_dimer"/>
    <property type="match status" value="1"/>
</dbReference>
<organism evidence="5 6">
    <name type="scientific">Microctonus aethiopoides</name>
    <dbReference type="NCBI Taxonomy" id="144406"/>
    <lineage>
        <taxon>Eukaryota</taxon>
        <taxon>Metazoa</taxon>
        <taxon>Ecdysozoa</taxon>
        <taxon>Arthropoda</taxon>
        <taxon>Hexapoda</taxon>
        <taxon>Insecta</taxon>
        <taxon>Pterygota</taxon>
        <taxon>Neoptera</taxon>
        <taxon>Endopterygota</taxon>
        <taxon>Hymenoptera</taxon>
        <taxon>Apocrita</taxon>
        <taxon>Ichneumonoidea</taxon>
        <taxon>Braconidae</taxon>
        <taxon>Euphorinae</taxon>
        <taxon>Microctonus</taxon>
    </lineage>
</organism>
<reference evidence="5" key="1">
    <citation type="journal article" date="2023" name="bioRxiv">
        <title>Scaffold-level genome assemblies of two parasitoid biocontrol wasps reveal the parthenogenesis mechanism and an associated novel virus.</title>
        <authorList>
            <person name="Inwood S."/>
            <person name="Skelly J."/>
            <person name="Guhlin J."/>
            <person name="Harrop T."/>
            <person name="Goldson S."/>
            <person name="Dearden P."/>
        </authorList>
    </citation>
    <scope>NUCLEOTIDE SEQUENCE</scope>
    <source>
        <strain evidence="5">Irish</strain>
        <tissue evidence="5">Whole body</tissue>
    </source>
</reference>
<gene>
    <name evidence="5" type="ORF">PV328_003155</name>
</gene>
<feature type="compositionally biased region" description="Basic and acidic residues" evidence="3">
    <location>
        <begin position="431"/>
        <end position="462"/>
    </location>
</feature>
<feature type="compositionally biased region" description="Acidic residues" evidence="3">
    <location>
        <begin position="463"/>
        <end position="477"/>
    </location>
</feature>
<dbReference type="PANTHER" id="PTHR15431">
    <property type="entry name" value="FGFR1 ONCOGENE PARTNER/LISH DOMAIN-CONTAINING PROTEIN"/>
    <property type="match status" value="1"/>
</dbReference>
<dbReference type="Gene3D" id="1.20.960.40">
    <property type="match status" value="1"/>
</dbReference>
<keyword evidence="1" id="KW-0963">Cytoplasm</keyword>
<evidence type="ECO:0000256" key="2">
    <source>
        <dbReference type="ARBA" id="ARBA00023212"/>
    </source>
</evidence>
<feature type="domain" description="FGFR1 oncogene partner (FOP) N-terminal dimerisation" evidence="4">
    <location>
        <begin position="54"/>
        <end position="128"/>
    </location>
</feature>
<evidence type="ECO:0000256" key="3">
    <source>
        <dbReference type="SAM" id="MobiDB-lite"/>
    </source>
</evidence>
<dbReference type="AlphaFoldDB" id="A0AA39F7S3"/>
<feature type="compositionally biased region" description="Polar residues" evidence="3">
    <location>
        <begin position="420"/>
        <end position="430"/>
    </location>
</feature>
<dbReference type="Proteomes" id="UP001168990">
    <property type="component" value="Unassembled WGS sequence"/>
</dbReference>